<dbReference type="SUPFAM" id="SSF47616">
    <property type="entry name" value="GST C-terminal domain-like"/>
    <property type="match status" value="1"/>
</dbReference>
<dbReference type="InterPro" id="IPR004045">
    <property type="entry name" value="Glutathione_S-Trfase_N"/>
</dbReference>
<dbReference type="SFLD" id="SFLDS00019">
    <property type="entry name" value="Glutathione_Transferase_(cytos"/>
    <property type="match status" value="1"/>
</dbReference>
<dbReference type="PANTHER" id="PTHR44328">
    <property type="entry name" value="GLUTATHIONE S-TRANSFERASE L1"/>
    <property type="match status" value="1"/>
</dbReference>
<reference evidence="3" key="1">
    <citation type="journal article" date="2013" name="Nature">
        <title>Draft genome of the wheat A-genome progenitor Triticum urartu.</title>
        <authorList>
            <person name="Ling H.Q."/>
            <person name="Zhao S."/>
            <person name="Liu D."/>
            <person name="Wang J."/>
            <person name="Sun H."/>
            <person name="Zhang C."/>
            <person name="Fan H."/>
            <person name="Li D."/>
            <person name="Dong L."/>
            <person name="Tao Y."/>
            <person name="Gao C."/>
            <person name="Wu H."/>
            <person name="Li Y."/>
            <person name="Cui Y."/>
            <person name="Guo X."/>
            <person name="Zheng S."/>
            <person name="Wang B."/>
            <person name="Yu K."/>
            <person name="Liang Q."/>
            <person name="Yang W."/>
            <person name="Lou X."/>
            <person name="Chen J."/>
            <person name="Feng M."/>
            <person name="Jian J."/>
            <person name="Zhang X."/>
            <person name="Luo G."/>
            <person name="Jiang Y."/>
            <person name="Liu J."/>
            <person name="Wang Z."/>
            <person name="Sha Y."/>
            <person name="Zhang B."/>
            <person name="Wu H."/>
            <person name="Tang D."/>
            <person name="Shen Q."/>
            <person name="Xue P."/>
            <person name="Zou S."/>
            <person name="Wang X."/>
            <person name="Liu X."/>
            <person name="Wang F."/>
            <person name="Yang Y."/>
            <person name="An X."/>
            <person name="Dong Z."/>
            <person name="Zhang K."/>
            <person name="Zhang X."/>
            <person name="Luo M.C."/>
            <person name="Dvorak J."/>
            <person name="Tong Y."/>
            <person name="Wang J."/>
            <person name="Yang H."/>
            <person name="Li Z."/>
            <person name="Wang D."/>
            <person name="Zhang A."/>
            <person name="Wang J."/>
        </authorList>
    </citation>
    <scope>NUCLEOTIDE SEQUENCE</scope>
    <source>
        <strain evidence="3">cv. G1812</strain>
    </source>
</reference>
<sequence length="256" mass="28681">MCGATTYVREDCTFATSARLLSAPGLPGTARYLQADAKSHLPSITEPCVEKKNKRKPCSFFVRRSVQGLQEEIKLVAINLEDKPAWYKEKVYPQGTVPSLEHDGKVTGESLDLIKYIDSNFHGPALLPQDPAKRQFADELIAYADAFTKALYSPLISQVAMSDEAVAALDKIEAALSKFSDGPFFLGQFSLVDIAYVTILERVQIYYSHLRNYEIAKGRPNLERYTEEMNMIEVYKQTQNVPLALLDAAKRHLKIA</sequence>
<dbReference type="InterPro" id="IPR044629">
    <property type="entry name" value="GSTL1/2/3"/>
</dbReference>
<reference evidence="2" key="3">
    <citation type="submission" date="2022-06" db="UniProtKB">
        <authorList>
            <consortium name="EnsemblPlants"/>
        </authorList>
    </citation>
    <scope>IDENTIFICATION</scope>
</reference>
<dbReference type="Pfam" id="PF13417">
    <property type="entry name" value="GST_N_3"/>
    <property type="match status" value="1"/>
</dbReference>
<dbReference type="PANTHER" id="PTHR44328:SF5">
    <property type="entry name" value="PROTEIN IN2-1 HOMOLOG A"/>
    <property type="match status" value="1"/>
</dbReference>
<proteinExistence type="predicted"/>
<keyword evidence="3" id="KW-1185">Reference proteome</keyword>
<dbReference type="Gramene" id="TuG1812G0400002371.01.T04">
    <property type="protein sequence ID" value="TuG1812G0400002371.01.T04"/>
    <property type="gene ID" value="TuG1812G0400002371.01"/>
</dbReference>
<evidence type="ECO:0000313" key="2">
    <source>
        <dbReference type="EnsemblPlants" id="TuG1812G0400002371.01.T04"/>
    </source>
</evidence>
<dbReference type="InterPro" id="IPR036249">
    <property type="entry name" value="Thioredoxin-like_sf"/>
</dbReference>
<dbReference type="AlphaFoldDB" id="A0A8R7U788"/>
<dbReference type="EnsemblPlants" id="TuG1812G0400002371.01.T04">
    <property type="protein sequence ID" value="TuG1812G0400002371.01.T04"/>
    <property type="gene ID" value="TuG1812G0400002371.01"/>
</dbReference>
<dbReference type="GO" id="GO:0004364">
    <property type="term" value="F:glutathione transferase activity"/>
    <property type="evidence" value="ECO:0007669"/>
    <property type="project" value="InterPro"/>
</dbReference>
<dbReference type="SFLD" id="SFLDG00358">
    <property type="entry name" value="Main_(cytGST)"/>
    <property type="match status" value="1"/>
</dbReference>
<feature type="domain" description="GST N-terminal" evidence="1">
    <location>
        <begin position="46"/>
        <end position="125"/>
    </location>
</feature>
<protein>
    <recommendedName>
        <fullName evidence="1">GST N-terminal domain-containing protein</fullName>
    </recommendedName>
</protein>
<dbReference type="CDD" id="cd03203">
    <property type="entry name" value="GST_C_Lambda"/>
    <property type="match status" value="1"/>
</dbReference>
<dbReference type="FunFam" id="1.20.1050.10:FF:000041">
    <property type="entry name" value="Lambda class glutathione S-transferase"/>
    <property type="match status" value="1"/>
</dbReference>
<accession>A0A8R7U788</accession>
<evidence type="ECO:0000259" key="1">
    <source>
        <dbReference type="PROSITE" id="PS50404"/>
    </source>
</evidence>
<evidence type="ECO:0000313" key="3">
    <source>
        <dbReference type="Proteomes" id="UP000015106"/>
    </source>
</evidence>
<dbReference type="Gene3D" id="3.40.30.10">
    <property type="entry name" value="Glutaredoxin"/>
    <property type="match status" value="1"/>
</dbReference>
<reference evidence="2" key="2">
    <citation type="submission" date="2018-03" db="EMBL/GenBank/DDBJ databases">
        <title>The Triticum urartu genome reveals the dynamic nature of wheat genome evolution.</title>
        <authorList>
            <person name="Ling H."/>
            <person name="Ma B."/>
            <person name="Shi X."/>
            <person name="Liu H."/>
            <person name="Dong L."/>
            <person name="Sun H."/>
            <person name="Cao Y."/>
            <person name="Gao Q."/>
            <person name="Zheng S."/>
            <person name="Li Y."/>
            <person name="Yu Y."/>
            <person name="Du H."/>
            <person name="Qi M."/>
            <person name="Li Y."/>
            <person name="Yu H."/>
            <person name="Cui Y."/>
            <person name="Wang N."/>
            <person name="Chen C."/>
            <person name="Wu H."/>
            <person name="Zhao Y."/>
            <person name="Zhang J."/>
            <person name="Li Y."/>
            <person name="Zhou W."/>
            <person name="Zhang B."/>
            <person name="Hu W."/>
            <person name="Eijk M."/>
            <person name="Tang J."/>
            <person name="Witsenboer H."/>
            <person name="Zhao S."/>
            <person name="Li Z."/>
            <person name="Zhang A."/>
            <person name="Wang D."/>
            <person name="Liang C."/>
        </authorList>
    </citation>
    <scope>NUCLEOTIDE SEQUENCE [LARGE SCALE GENOMIC DNA]</scope>
    <source>
        <strain evidence="2">cv. G1812</strain>
    </source>
</reference>
<dbReference type="InterPro" id="IPR040079">
    <property type="entry name" value="Glutathione_S-Trfase"/>
</dbReference>
<dbReference type="PROSITE" id="PS50404">
    <property type="entry name" value="GST_NTER"/>
    <property type="match status" value="1"/>
</dbReference>
<dbReference type="InterPro" id="IPR036282">
    <property type="entry name" value="Glutathione-S-Trfase_C_sf"/>
</dbReference>
<organism evidence="2 3">
    <name type="scientific">Triticum urartu</name>
    <name type="common">Red wild einkorn</name>
    <name type="synonym">Crithodium urartu</name>
    <dbReference type="NCBI Taxonomy" id="4572"/>
    <lineage>
        <taxon>Eukaryota</taxon>
        <taxon>Viridiplantae</taxon>
        <taxon>Streptophyta</taxon>
        <taxon>Embryophyta</taxon>
        <taxon>Tracheophyta</taxon>
        <taxon>Spermatophyta</taxon>
        <taxon>Magnoliopsida</taxon>
        <taxon>Liliopsida</taxon>
        <taxon>Poales</taxon>
        <taxon>Poaceae</taxon>
        <taxon>BOP clade</taxon>
        <taxon>Pooideae</taxon>
        <taxon>Triticodae</taxon>
        <taxon>Triticeae</taxon>
        <taxon>Triticinae</taxon>
        <taxon>Triticum</taxon>
    </lineage>
</organism>
<dbReference type="SUPFAM" id="SSF52833">
    <property type="entry name" value="Thioredoxin-like"/>
    <property type="match status" value="1"/>
</dbReference>
<dbReference type="Pfam" id="PF13410">
    <property type="entry name" value="GST_C_2"/>
    <property type="match status" value="1"/>
</dbReference>
<dbReference type="Gene3D" id="1.20.1050.10">
    <property type="match status" value="1"/>
</dbReference>
<name>A0A8R7U788_TRIUA</name>
<dbReference type="Proteomes" id="UP000015106">
    <property type="component" value="Chromosome 4"/>
</dbReference>